<evidence type="ECO:0000313" key="4">
    <source>
        <dbReference type="Proteomes" id="UP001315278"/>
    </source>
</evidence>
<name>A0ABS5FWC2_9BRAD</name>
<dbReference type="EMBL" id="JAFCJH010000072">
    <property type="protein sequence ID" value="MBR0801153.1"/>
    <property type="molecule type" value="Genomic_DNA"/>
</dbReference>
<dbReference type="Proteomes" id="UP001315278">
    <property type="component" value="Unassembled WGS sequence"/>
</dbReference>
<evidence type="ECO:0000256" key="2">
    <source>
        <dbReference type="SAM" id="Phobius"/>
    </source>
</evidence>
<accession>A0ABS5FWC2</accession>
<protein>
    <submittedName>
        <fullName evidence="3">PepSY domain-containing protein</fullName>
    </submittedName>
</protein>
<feature type="region of interest" description="Disordered" evidence="1">
    <location>
        <begin position="1"/>
        <end position="31"/>
    </location>
</feature>
<comment type="caution">
    <text evidence="3">The sequence shown here is derived from an EMBL/GenBank/DDBJ whole genome shotgun (WGS) entry which is preliminary data.</text>
</comment>
<evidence type="ECO:0000313" key="3">
    <source>
        <dbReference type="EMBL" id="MBR0801153.1"/>
    </source>
</evidence>
<keyword evidence="2" id="KW-0812">Transmembrane</keyword>
<feature type="transmembrane region" description="Helical" evidence="2">
    <location>
        <begin position="367"/>
        <end position="388"/>
    </location>
</feature>
<keyword evidence="4" id="KW-1185">Reference proteome</keyword>
<dbReference type="PANTHER" id="PTHR34219:SF3">
    <property type="entry name" value="BLL7967 PROTEIN"/>
    <property type="match status" value="1"/>
</dbReference>
<feature type="transmembrane region" description="Helical" evidence="2">
    <location>
        <begin position="176"/>
        <end position="197"/>
    </location>
</feature>
<dbReference type="PANTHER" id="PTHR34219">
    <property type="entry name" value="IRON-REGULATED INNER MEMBRANE PROTEIN-RELATED"/>
    <property type="match status" value="1"/>
</dbReference>
<keyword evidence="2" id="KW-1133">Transmembrane helix</keyword>
<gene>
    <name evidence="3" type="ORF">JQ615_37945</name>
</gene>
<reference evidence="4" key="1">
    <citation type="journal article" date="2021" name="ISME J.">
        <title>Evolutionary origin and ecological implication of a unique nif island in free-living Bradyrhizobium lineages.</title>
        <authorList>
            <person name="Tao J."/>
        </authorList>
    </citation>
    <scope>NUCLEOTIDE SEQUENCE [LARGE SCALE GENOMIC DNA]</scope>
    <source>
        <strain evidence="4">SZCCT0434</strain>
    </source>
</reference>
<organism evidence="3 4">
    <name type="scientific">Bradyrhizobium jicamae</name>
    <dbReference type="NCBI Taxonomy" id="280332"/>
    <lineage>
        <taxon>Bacteria</taxon>
        <taxon>Pseudomonadati</taxon>
        <taxon>Pseudomonadota</taxon>
        <taxon>Alphaproteobacteria</taxon>
        <taxon>Hyphomicrobiales</taxon>
        <taxon>Nitrobacteraceae</taxon>
        <taxon>Bradyrhizobium</taxon>
    </lineage>
</organism>
<evidence type="ECO:0000256" key="1">
    <source>
        <dbReference type="SAM" id="MobiDB-lite"/>
    </source>
</evidence>
<proteinExistence type="predicted"/>
<feature type="transmembrane region" description="Helical" evidence="2">
    <location>
        <begin position="218"/>
        <end position="242"/>
    </location>
</feature>
<sequence length="407" mass="43716">MSRAAPARRPASTVIVAGSPPASATNGDGEGQLKAPTVRVWSLVHRWTSLISTVFLLLLCLTGLPLIFHHEIDAALGYAPRPEPAAGRPPLPPQRIVAAALAADPGRVMQYVSWDKDEPGIVLAFTNTTPDGKPDGATVRAFDAVTAKPLGLVGVGPMLIVLKLHTDMFAGQAGKLFLGAMGLLFAAAIISGVTLYWPFTRRLRFATVRTQSARRVAWLDWHNLIGVVTIVWALVVGITGVINTWAELLLNQWKASELAEMVKPYAGKPPPPKLAPLDQVVVQARQATPGMEVAFVAYPGTPFTSSHHYAAFMRGDTPLTSRLLKPVLLDGETAEVSETRALPAYLQALLISQPLHFGDYGGMPLKIIWAALDALTIIVIGSGLYLWLARRRKRGRVAAAGEPAPVR</sequence>
<dbReference type="Pfam" id="PF03929">
    <property type="entry name" value="PepSY_TM"/>
    <property type="match status" value="1"/>
</dbReference>
<keyword evidence="2" id="KW-0472">Membrane</keyword>
<feature type="compositionally biased region" description="Low complexity" evidence="1">
    <location>
        <begin position="1"/>
        <end position="11"/>
    </location>
</feature>
<dbReference type="InterPro" id="IPR005625">
    <property type="entry name" value="PepSY-ass_TM"/>
</dbReference>
<feature type="transmembrane region" description="Helical" evidence="2">
    <location>
        <begin position="48"/>
        <end position="68"/>
    </location>
</feature>